<evidence type="ECO:0000313" key="3">
    <source>
        <dbReference type="Proteomes" id="UP001229421"/>
    </source>
</evidence>
<name>A0AAD8KEZ4_TARER</name>
<feature type="chain" id="PRO_5042125642" evidence="1">
    <location>
        <begin position="26"/>
        <end position="94"/>
    </location>
</feature>
<organism evidence="2 3">
    <name type="scientific">Tagetes erecta</name>
    <name type="common">African marigold</name>
    <dbReference type="NCBI Taxonomy" id="13708"/>
    <lineage>
        <taxon>Eukaryota</taxon>
        <taxon>Viridiplantae</taxon>
        <taxon>Streptophyta</taxon>
        <taxon>Embryophyta</taxon>
        <taxon>Tracheophyta</taxon>
        <taxon>Spermatophyta</taxon>
        <taxon>Magnoliopsida</taxon>
        <taxon>eudicotyledons</taxon>
        <taxon>Gunneridae</taxon>
        <taxon>Pentapetalae</taxon>
        <taxon>asterids</taxon>
        <taxon>campanulids</taxon>
        <taxon>Asterales</taxon>
        <taxon>Asteraceae</taxon>
        <taxon>Asteroideae</taxon>
        <taxon>Heliantheae alliance</taxon>
        <taxon>Tageteae</taxon>
        <taxon>Tagetes</taxon>
    </lineage>
</organism>
<comment type="caution">
    <text evidence="2">The sequence shown here is derived from an EMBL/GenBank/DDBJ whole genome shotgun (WGS) entry which is preliminary data.</text>
</comment>
<keyword evidence="1" id="KW-0732">Signal</keyword>
<dbReference type="AlphaFoldDB" id="A0AAD8KEZ4"/>
<evidence type="ECO:0000313" key="2">
    <source>
        <dbReference type="EMBL" id="KAK1418375.1"/>
    </source>
</evidence>
<gene>
    <name evidence="2" type="ORF">QVD17_27518</name>
</gene>
<feature type="signal peptide" evidence="1">
    <location>
        <begin position="1"/>
        <end position="25"/>
    </location>
</feature>
<evidence type="ECO:0000256" key="1">
    <source>
        <dbReference type="SAM" id="SignalP"/>
    </source>
</evidence>
<sequence length="94" mass="10622">MRFYKISPLFILLTLSLCSITNCFANDPPFSLQARRGLRSLDDANIDSNKVHGNAWRSTLSKAYDAINNEDAEIVYNIDYQGVKTHPNPTPKHP</sequence>
<keyword evidence="3" id="KW-1185">Reference proteome</keyword>
<protein>
    <submittedName>
        <fullName evidence="2">Uncharacterized protein</fullName>
    </submittedName>
</protein>
<dbReference type="EMBL" id="JAUHHV010000007">
    <property type="protein sequence ID" value="KAK1418375.1"/>
    <property type="molecule type" value="Genomic_DNA"/>
</dbReference>
<proteinExistence type="predicted"/>
<accession>A0AAD8KEZ4</accession>
<dbReference type="Proteomes" id="UP001229421">
    <property type="component" value="Unassembled WGS sequence"/>
</dbReference>
<reference evidence="2" key="1">
    <citation type="journal article" date="2023" name="bioRxiv">
        <title>Improved chromosome-level genome assembly for marigold (Tagetes erecta).</title>
        <authorList>
            <person name="Jiang F."/>
            <person name="Yuan L."/>
            <person name="Wang S."/>
            <person name="Wang H."/>
            <person name="Xu D."/>
            <person name="Wang A."/>
            <person name="Fan W."/>
        </authorList>
    </citation>
    <scope>NUCLEOTIDE SEQUENCE</scope>
    <source>
        <strain evidence="2">WSJ</strain>
        <tissue evidence="2">Leaf</tissue>
    </source>
</reference>